<dbReference type="EMBL" id="MWQN01000003">
    <property type="protein sequence ID" value="OPC77873.1"/>
    <property type="molecule type" value="Genomic_DNA"/>
</dbReference>
<dbReference type="AlphaFoldDB" id="A0A1T3NLV1"/>
<dbReference type="RefSeq" id="WP_078980966.1">
    <property type="nucleotide sequence ID" value="NZ_MWQN01000003.1"/>
</dbReference>
<evidence type="ECO:0008006" key="4">
    <source>
        <dbReference type="Google" id="ProtNLM"/>
    </source>
</evidence>
<feature type="region of interest" description="Disordered" evidence="1">
    <location>
        <begin position="53"/>
        <end position="72"/>
    </location>
</feature>
<comment type="caution">
    <text evidence="2">The sequence shown here is derived from an EMBL/GenBank/DDBJ whole genome shotgun (WGS) entry which is preliminary data.</text>
</comment>
<evidence type="ECO:0000313" key="3">
    <source>
        <dbReference type="Proteomes" id="UP000190037"/>
    </source>
</evidence>
<feature type="compositionally biased region" description="Low complexity" evidence="1">
    <location>
        <begin position="12"/>
        <end position="21"/>
    </location>
</feature>
<name>A0A1T3NLV1_9ACTN</name>
<keyword evidence="3" id="KW-1185">Reference proteome</keyword>
<evidence type="ECO:0000313" key="2">
    <source>
        <dbReference type="EMBL" id="OPC77873.1"/>
    </source>
</evidence>
<proteinExistence type="predicted"/>
<evidence type="ECO:0000256" key="1">
    <source>
        <dbReference type="SAM" id="MobiDB-lite"/>
    </source>
</evidence>
<gene>
    <name evidence="2" type="ORF">B4N89_37060</name>
</gene>
<dbReference type="STRING" id="159449.B4N89_37060"/>
<organism evidence="2 3">
    <name type="scientific">Embleya scabrispora</name>
    <dbReference type="NCBI Taxonomy" id="159449"/>
    <lineage>
        <taxon>Bacteria</taxon>
        <taxon>Bacillati</taxon>
        <taxon>Actinomycetota</taxon>
        <taxon>Actinomycetes</taxon>
        <taxon>Kitasatosporales</taxon>
        <taxon>Streptomycetaceae</taxon>
        <taxon>Embleya</taxon>
    </lineage>
</organism>
<protein>
    <recommendedName>
        <fullName evidence="4">Lasso RiPP family leader peptide-containing protein</fullName>
    </recommendedName>
</protein>
<reference evidence="2 3" key="1">
    <citation type="submission" date="2017-03" db="EMBL/GenBank/DDBJ databases">
        <title>Draft genome sequence of Streptomyces scabrisporus NF3, endophyte isolated from Amphipterygium adstringens.</title>
        <authorList>
            <person name="Vazquez M."/>
            <person name="Ceapa C.D."/>
            <person name="Rodriguez Luna D."/>
            <person name="Sanchez Esquivel S."/>
        </authorList>
    </citation>
    <scope>NUCLEOTIDE SEQUENCE [LARGE SCALE GENOMIC DNA]</scope>
    <source>
        <strain evidence="2 3">NF3</strain>
    </source>
</reference>
<sequence>MPEPPEPPEPSAPEFADDAAANDGPVESAPCSGDPQTGAYRDPMVVAVGSVRRATKGSAASGRADANSQFYW</sequence>
<dbReference type="Proteomes" id="UP000190037">
    <property type="component" value="Unassembled WGS sequence"/>
</dbReference>
<feature type="region of interest" description="Disordered" evidence="1">
    <location>
        <begin position="1"/>
        <end position="42"/>
    </location>
</feature>
<accession>A0A1T3NLV1</accession>
<feature type="compositionally biased region" description="Pro residues" evidence="1">
    <location>
        <begin position="1"/>
        <end position="11"/>
    </location>
</feature>